<dbReference type="OrthoDB" id="416777at2759"/>
<sequence>MSSHIPLPPTGQYVQSVRDSCRSLRERANITIRPEAIRRLLFSPSFTGTFARLRAAHGMALPLAFPSVRAELSVLALLSLLNFASGYRAPLHAATGRGAFDNIRAFVFGLYISSSVGAEGDLLSAAGMQGIGDGKVAELMNVADKVHVDKPTSVPGVTMSELGGPVWEVVQLVTKVMKETGEVLVRNGYEDLGAFVLEALKEGEKARQKSPPGEVDPECDVVIERLVKAIPAFQDMALVDGQPVYCFKKAMLTLHAIALRYKDSPSAAVPVPRTDNLPIFSDNVIPSMLVHLGVIDLSTSTPSMGLREIFPSAGNQEALALLLGAAPTPAEATKGAKKQPPKEGPVLTTEQAFALRAAAVDACELIVQYAHGLSDEELRTENGQELGWMRAITLPELDAWIWAVAKDRADYRGLERFALRNTTYF</sequence>
<evidence type="ECO:0000256" key="1">
    <source>
        <dbReference type="RuleBase" id="RU365002"/>
    </source>
</evidence>
<keyword evidence="1" id="KW-0378">Hydrolase</keyword>
<comment type="similarity">
    <text evidence="1">Belongs to the QNG1 protein family.</text>
</comment>
<dbReference type="Pfam" id="PF10343">
    <property type="entry name" value="Q_salvage"/>
    <property type="match status" value="1"/>
</dbReference>
<organism evidence="2 3">
    <name type="scientific">Phanerochaete sordida</name>
    <dbReference type="NCBI Taxonomy" id="48140"/>
    <lineage>
        <taxon>Eukaryota</taxon>
        <taxon>Fungi</taxon>
        <taxon>Dikarya</taxon>
        <taxon>Basidiomycota</taxon>
        <taxon>Agaricomycotina</taxon>
        <taxon>Agaricomycetes</taxon>
        <taxon>Polyporales</taxon>
        <taxon>Phanerochaetaceae</taxon>
        <taxon>Phanerochaete</taxon>
    </lineage>
</organism>
<dbReference type="EC" id="3.2.2.-" evidence="1"/>
<accession>A0A9P3GJH5</accession>
<proteinExistence type="inferred from homology"/>
<name>A0A9P3GJH5_9APHY</name>
<reference evidence="2 3" key="1">
    <citation type="submission" date="2021-08" db="EMBL/GenBank/DDBJ databases">
        <title>Draft Genome Sequence of Phanerochaete sordida strain YK-624.</title>
        <authorList>
            <person name="Mori T."/>
            <person name="Dohra H."/>
            <person name="Suzuki T."/>
            <person name="Kawagishi H."/>
            <person name="Hirai H."/>
        </authorList>
    </citation>
    <scope>NUCLEOTIDE SEQUENCE [LARGE SCALE GENOMIC DNA]</scope>
    <source>
        <strain evidence="2 3">YK-624</strain>
    </source>
</reference>
<dbReference type="InterPro" id="IPR019438">
    <property type="entry name" value="Q_salvage"/>
</dbReference>
<dbReference type="AlphaFoldDB" id="A0A9P3GJH5"/>
<comment type="catalytic activity">
    <reaction evidence="1">
        <text>queuosine 5'-phosphate + H2O = queuine + D-ribose 5-phosphate</text>
        <dbReference type="Rhea" id="RHEA:75387"/>
        <dbReference type="ChEBI" id="CHEBI:15377"/>
        <dbReference type="ChEBI" id="CHEBI:17433"/>
        <dbReference type="ChEBI" id="CHEBI:78346"/>
        <dbReference type="ChEBI" id="CHEBI:194371"/>
    </reaction>
    <physiologicalReaction direction="left-to-right" evidence="1">
        <dbReference type="Rhea" id="RHEA:75388"/>
    </physiologicalReaction>
</comment>
<dbReference type="PANTHER" id="PTHR21314:SF1">
    <property type="entry name" value="QUEUOSINE SALVAGE PROTEIN"/>
    <property type="match status" value="1"/>
</dbReference>
<dbReference type="Proteomes" id="UP000703269">
    <property type="component" value="Unassembled WGS sequence"/>
</dbReference>
<dbReference type="PANTHER" id="PTHR21314">
    <property type="entry name" value="QUEUOSINE 5'-PHOSPHATE N-GLYCOSYLASE_HYDROLASE-RELATED"/>
    <property type="match status" value="1"/>
</dbReference>
<protein>
    <recommendedName>
        <fullName evidence="1">Queuosine 5'-phosphate N-glycosylase/hydrolase</fullName>
        <ecNumber evidence="1">3.2.2.-</ecNumber>
    </recommendedName>
    <alternativeName>
        <fullName evidence="1">Queuosine-nucleotide N-glycosylase/hydrolase</fullName>
    </alternativeName>
</protein>
<gene>
    <name evidence="2" type="ORF">PsYK624_121180</name>
</gene>
<dbReference type="GO" id="GO:0016787">
    <property type="term" value="F:hydrolase activity"/>
    <property type="evidence" value="ECO:0007669"/>
    <property type="project" value="UniProtKB-KW"/>
</dbReference>
<dbReference type="GO" id="GO:0006400">
    <property type="term" value="P:tRNA modification"/>
    <property type="evidence" value="ECO:0007669"/>
    <property type="project" value="TreeGrafter"/>
</dbReference>
<comment type="caution">
    <text evidence="2">The sequence shown here is derived from an EMBL/GenBank/DDBJ whole genome shotgun (WGS) entry which is preliminary data.</text>
</comment>
<evidence type="ECO:0000313" key="3">
    <source>
        <dbReference type="Proteomes" id="UP000703269"/>
    </source>
</evidence>
<dbReference type="EMBL" id="BPQB01000053">
    <property type="protein sequence ID" value="GJE95926.1"/>
    <property type="molecule type" value="Genomic_DNA"/>
</dbReference>
<evidence type="ECO:0000313" key="2">
    <source>
        <dbReference type="EMBL" id="GJE95926.1"/>
    </source>
</evidence>
<keyword evidence="3" id="KW-1185">Reference proteome</keyword>
<comment type="function">
    <text evidence="1">Catalyzes the hydrolysis of queuosine 5'-phosphate, releasing the nucleobase queuine (q). Is required for salvage of queuine from exogenous queuosine (Q) that is imported and then converted to queuosine 5'-phosphate intracellularly.</text>
</comment>